<accession>A0ACB8UGE8</accession>
<gene>
    <name evidence="1" type="ORF">BDY19DRAFT_990059</name>
</gene>
<evidence type="ECO:0000313" key="2">
    <source>
        <dbReference type="Proteomes" id="UP001055072"/>
    </source>
</evidence>
<name>A0ACB8UGE8_9APHY</name>
<protein>
    <submittedName>
        <fullName evidence="1">Uncharacterized protein</fullName>
    </submittedName>
</protein>
<proteinExistence type="predicted"/>
<comment type="caution">
    <text evidence="1">The sequence shown here is derived from an EMBL/GenBank/DDBJ whole genome shotgun (WGS) entry which is preliminary data.</text>
</comment>
<keyword evidence="2" id="KW-1185">Reference proteome</keyword>
<reference evidence="1" key="1">
    <citation type="journal article" date="2021" name="Environ. Microbiol.">
        <title>Gene family expansions and transcriptome signatures uncover fungal adaptations to wood decay.</title>
        <authorList>
            <person name="Hage H."/>
            <person name="Miyauchi S."/>
            <person name="Viragh M."/>
            <person name="Drula E."/>
            <person name="Min B."/>
            <person name="Chaduli D."/>
            <person name="Navarro D."/>
            <person name="Favel A."/>
            <person name="Norest M."/>
            <person name="Lesage-Meessen L."/>
            <person name="Balint B."/>
            <person name="Merenyi Z."/>
            <person name="de Eugenio L."/>
            <person name="Morin E."/>
            <person name="Martinez A.T."/>
            <person name="Baldrian P."/>
            <person name="Stursova M."/>
            <person name="Martinez M.J."/>
            <person name="Novotny C."/>
            <person name="Magnuson J.K."/>
            <person name="Spatafora J.W."/>
            <person name="Maurice S."/>
            <person name="Pangilinan J."/>
            <person name="Andreopoulos W."/>
            <person name="LaButti K."/>
            <person name="Hundley H."/>
            <person name="Na H."/>
            <person name="Kuo A."/>
            <person name="Barry K."/>
            <person name="Lipzen A."/>
            <person name="Henrissat B."/>
            <person name="Riley R."/>
            <person name="Ahrendt S."/>
            <person name="Nagy L.G."/>
            <person name="Grigoriev I.V."/>
            <person name="Martin F."/>
            <person name="Rosso M.N."/>
        </authorList>
    </citation>
    <scope>NUCLEOTIDE SEQUENCE</scope>
    <source>
        <strain evidence="1">CBS 384.51</strain>
    </source>
</reference>
<evidence type="ECO:0000313" key="1">
    <source>
        <dbReference type="EMBL" id="KAI0093417.1"/>
    </source>
</evidence>
<organism evidence="1 2">
    <name type="scientific">Irpex rosettiformis</name>
    <dbReference type="NCBI Taxonomy" id="378272"/>
    <lineage>
        <taxon>Eukaryota</taxon>
        <taxon>Fungi</taxon>
        <taxon>Dikarya</taxon>
        <taxon>Basidiomycota</taxon>
        <taxon>Agaricomycotina</taxon>
        <taxon>Agaricomycetes</taxon>
        <taxon>Polyporales</taxon>
        <taxon>Irpicaceae</taxon>
        <taxon>Irpex</taxon>
    </lineage>
</organism>
<dbReference type="EMBL" id="MU274902">
    <property type="protein sequence ID" value="KAI0093417.1"/>
    <property type="molecule type" value="Genomic_DNA"/>
</dbReference>
<dbReference type="Proteomes" id="UP001055072">
    <property type="component" value="Unassembled WGS sequence"/>
</dbReference>
<sequence length="188" mass="21347">MWLLHSLFLDAINADCAQFCVDWNAKPITGQVNHRSPNDLRFIGQTANGVYVENLTEEQSNILAHYLEPAAPDIANGIEVEAVAQDNEHNFNHEAVDVPESEDPFATMEEEQVFWATLAILQEEQFIPEGYGLLVEESEDEAYPVVEILQPGRRGRQEITISLPEHVWRPRAELWGRAIDLLVQLTEQ</sequence>